<feature type="compositionally biased region" description="Low complexity" evidence="1">
    <location>
        <begin position="161"/>
        <end position="177"/>
    </location>
</feature>
<protein>
    <submittedName>
        <fullName evidence="2">Uncharacterized protein</fullName>
    </submittedName>
</protein>
<dbReference type="Proteomes" id="UP000567179">
    <property type="component" value="Unassembled WGS sequence"/>
</dbReference>
<gene>
    <name evidence="2" type="ORF">D9619_003868</name>
</gene>
<feature type="compositionally biased region" description="Basic and acidic residues" evidence="1">
    <location>
        <begin position="549"/>
        <end position="559"/>
    </location>
</feature>
<comment type="caution">
    <text evidence="2">The sequence shown here is derived from an EMBL/GenBank/DDBJ whole genome shotgun (WGS) entry which is preliminary data.</text>
</comment>
<feature type="compositionally biased region" description="Basic and acidic residues" evidence="1">
    <location>
        <begin position="178"/>
        <end position="189"/>
    </location>
</feature>
<keyword evidence="3" id="KW-1185">Reference proteome</keyword>
<reference evidence="2 3" key="1">
    <citation type="journal article" date="2020" name="ISME J.">
        <title>Uncovering the hidden diversity of litter-decomposition mechanisms in mushroom-forming fungi.</title>
        <authorList>
            <person name="Floudas D."/>
            <person name="Bentzer J."/>
            <person name="Ahren D."/>
            <person name="Johansson T."/>
            <person name="Persson P."/>
            <person name="Tunlid A."/>
        </authorList>
    </citation>
    <scope>NUCLEOTIDE SEQUENCE [LARGE SCALE GENOMIC DNA]</scope>
    <source>
        <strain evidence="2 3">CBS 101986</strain>
    </source>
</reference>
<feature type="region of interest" description="Disordered" evidence="1">
    <location>
        <begin position="46"/>
        <end position="65"/>
    </location>
</feature>
<evidence type="ECO:0000256" key="1">
    <source>
        <dbReference type="SAM" id="MobiDB-lite"/>
    </source>
</evidence>
<feature type="region of interest" description="Disordered" evidence="1">
    <location>
        <begin position="366"/>
        <end position="567"/>
    </location>
</feature>
<organism evidence="2 3">
    <name type="scientific">Psilocybe cf. subviscida</name>
    <dbReference type="NCBI Taxonomy" id="2480587"/>
    <lineage>
        <taxon>Eukaryota</taxon>
        <taxon>Fungi</taxon>
        <taxon>Dikarya</taxon>
        <taxon>Basidiomycota</taxon>
        <taxon>Agaricomycotina</taxon>
        <taxon>Agaricomycetes</taxon>
        <taxon>Agaricomycetidae</taxon>
        <taxon>Agaricales</taxon>
        <taxon>Agaricineae</taxon>
        <taxon>Strophariaceae</taxon>
        <taxon>Psilocybe</taxon>
    </lineage>
</organism>
<name>A0A8H5ETN3_9AGAR</name>
<proteinExistence type="predicted"/>
<sequence length="567" mass="60671">MTDRAYNLKVRQAVLKRMWDKADDATKEAVRVEREKENTARLLVPGNDVKTGLQRDPDDRQRSLNSLGPQLGKLFKDIYDLSGWSSLCILVGPNPANKENLSVKTFSFAHETAPSATFPNVYAGYEENYVTPLVEWCKGVYPKHLRGGKKAKTVPLDAEPETTSPPASQSAPQLPESPAHEDPENREDAGSLSCGGDSDDGMPEISSIGFGGLPSEQAHASSSAPLEIGTVPLIGLDRAQNLHSVGDHQPAVAFASIHVNQNATDPAVELNNPGSHPTDTQPGGPSEHIAAAFNRMGQVYQPPQKPNSDLPPIDDYVPLQSPRQESIAQPQIDPTLLTQSELGNALPAAVHQPHMMNFGTKGLPHTRGGGSGGRGGRGHGAARGRTGGHGGLAAGLTTMSRMSEAPPSEESMPRPGLAGTPSPMQPHVTVQAARGEHEGGHADMSATAHDPNQVTMPSRTARARVKALNDAWKAESERQNGNSSHNPQAKGKGKKTKSGLFNPDGNTPLVVLPPLEYPASGLASERPQRERRPPQRFDNSLPEKKKRAAKDAPEREGAAKNKRPRKK</sequence>
<feature type="region of interest" description="Disordered" evidence="1">
    <location>
        <begin position="148"/>
        <end position="222"/>
    </location>
</feature>
<feature type="compositionally biased region" description="Gly residues" evidence="1">
    <location>
        <begin position="383"/>
        <end position="393"/>
    </location>
</feature>
<feature type="compositionally biased region" description="Basic and acidic residues" evidence="1">
    <location>
        <begin position="526"/>
        <end position="535"/>
    </location>
</feature>
<dbReference type="EMBL" id="JAACJJ010000056">
    <property type="protein sequence ID" value="KAF5312085.1"/>
    <property type="molecule type" value="Genomic_DNA"/>
</dbReference>
<accession>A0A8H5ETN3</accession>
<feature type="compositionally biased region" description="Basic and acidic residues" evidence="1">
    <location>
        <begin position="53"/>
        <end position="62"/>
    </location>
</feature>
<dbReference type="OrthoDB" id="3047548at2759"/>
<evidence type="ECO:0000313" key="2">
    <source>
        <dbReference type="EMBL" id="KAF5312085.1"/>
    </source>
</evidence>
<evidence type="ECO:0000313" key="3">
    <source>
        <dbReference type="Proteomes" id="UP000567179"/>
    </source>
</evidence>
<dbReference type="AlphaFoldDB" id="A0A8H5ETN3"/>